<dbReference type="GeneID" id="19273577"/>
<dbReference type="PROSITE" id="PS51164">
    <property type="entry name" value="CBM1_2"/>
    <property type="match status" value="1"/>
</dbReference>
<dbReference type="SMART" id="SM00236">
    <property type="entry name" value="fCBD"/>
    <property type="match status" value="1"/>
</dbReference>
<dbReference type="PANTHER" id="PTHR11069">
    <property type="entry name" value="GLUCOSYLCERAMIDASE"/>
    <property type="match status" value="1"/>
</dbReference>
<accession>W3X0Q3</accession>
<dbReference type="GO" id="GO:0004348">
    <property type="term" value="F:glucosylceramidase activity"/>
    <property type="evidence" value="ECO:0007669"/>
    <property type="project" value="InterPro"/>
</dbReference>
<keyword evidence="2 4" id="KW-0732">Signal</keyword>
<evidence type="ECO:0000256" key="2">
    <source>
        <dbReference type="ARBA" id="ARBA00022729"/>
    </source>
</evidence>
<dbReference type="SUPFAM" id="SSF51445">
    <property type="entry name" value="(Trans)glycosidases"/>
    <property type="match status" value="1"/>
</dbReference>
<dbReference type="SUPFAM" id="SSF51011">
    <property type="entry name" value="Glycosyl hydrolase domain"/>
    <property type="match status" value="1"/>
</dbReference>
<protein>
    <recommendedName>
        <fullName evidence="5">CBM1 domain-containing protein</fullName>
    </recommendedName>
</protein>
<dbReference type="eggNOG" id="KOG2566">
    <property type="taxonomic scope" value="Eukaryota"/>
</dbReference>
<dbReference type="GO" id="GO:0005975">
    <property type="term" value="P:carbohydrate metabolic process"/>
    <property type="evidence" value="ECO:0007669"/>
    <property type="project" value="InterPro"/>
</dbReference>
<dbReference type="HOGENOM" id="CLU_031530_1_0_1"/>
<dbReference type="SUPFAM" id="SSF57180">
    <property type="entry name" value="Cellulose-binding domain"/>
    <property type="match status" value="1"/>
</dbReference>
<dbReference type="PROSITE" id="PS00562">
    <property type="entry name" value="CBM1_1"/>
    <property type="match status" value="1"/>
</dbReference>
<gene>
    <name evidence="6" type="ORF">PFICI_08564</name>
</gene>
<reference evidence="7" key="1">
    <citation type="journal article" date="2015" name="BMC Genomics">
        <title>Genomic and transcriptomic analysis of the endophytic fungus Pestalotiopsis fici reveals its lifestyle and high potential for synthesis of natural products.</title>
        <authorList>
            <person name="Wang X."/>
            <person name="Zhang X."/>
            <person name="Liu L."/>
            <person name="Xiang M."/>
            <person name="Wang W."/>
            <person name="Sun X."/>
            <person name="Che Y."/>
            <person name="Guo L."/>
            <person name="Liu G."/>
            <person name="Guo L."/>
            <person name="Wang C."/>
            <person name="Yin W.B."/>
            <person name="Stadler M."/>
            <person name="Zhang X."/>
            <person name="Liu X."/>
        </authorList>
    </citation>
    <scope>NUCLEOTIDE SEQUENCE [LARGE SCALE GENOMIC DNA]</scope>
    <source>
        <strain evidence="7">W106-1 / CGMCC3.15140</strain>
    </source>
</reference>
<evidence type="ECO:0000256" key="3">
    <source>
        <dbReference type="ARBA" id="ARBA00022801"/>
    </source>
</evidence>
<dbReference type="EMBL" id="KI912114">
    <property type="protein sequence ID" value="ETS78711.1"/>
    <property type="molecule type" value="Genomic_DNA"/>
</dbReference>
<dbReference type="InParanoid" id="W3X0Q3"/>
<dbReference type="GO" id="GO:0006680">
    <property type="term" value="P:glucosylceramide catabolic process"/>
    <property type="evidence" value="ECO:0007669"/>
    <property type="project" value="TreeGrafter"/>
</dbReference>
<keyword evidence="7" id="KW-1185">Reference proteome</keyword>
<dbReference type="GO" id="GO:0030248">
    <property type="term" value="F:cellulose binding"/>
    <property type="evidence" value="ECO:0007669"/>
    <property type="project" value="InterPro"/>
</dbReference>
<dbReference type="GO" id="GO:0005576">
    <property type="term" value="C:extracellular region"/>
    <property type="evidence" value="ECO:0007669"/>
    <property type="project" value="InterPro"/>
</dbReference>
<dbReference type="InterPro" id="IPR017853">
    <property type="entry name" value="GH"/>
</dbReference>
<dbReference type="InterPro" id="IPR035971">
    <property type="entry name" value="CBD_sf"/>
</dbReference>
<dbReference type="RefSeq" id="XP_007835336.1">
    <property type="nucleotide sequence ID" value="XM_007837145.1"/>
</dbReference>
<dbReference type="OMA" id="ENGPREQ"/>
<dbReference type="Gene3D" id="2.60.40.1180">
    <property type="entry name" value="Golgi alpha-mannosidase II"/>
    <property type="match status" value="1"/>
</dbReference>
<dbReference type="Pfam" id="PF17189">
    <property type="entry name" value="Glyco_hydro_30C"/>
    <property type="match status" value="1"/>
</dbReference>
<evidence type="ECO:0000259" key="5">
    <source>
        <dbReference type="PROSITE" id="PS51164"/>
    </source>
</evidence>
<dbReference type="InterPro" id="IPR000254">
    <property type="entry name" value="CBD"/>
</dbReference>
<organism evidence="6 7">
    <name type="scientific">Pestalotiopsis fici (strain W106-1 / CGMCC3.15140)</name>
    <dbReference type="NCBI Taxonomy" id="1229662"/>
    <lineage>
        <taxon>Eukaryota</taxon>
        <taxon>Fungi</taxon>
        <taxon>Dikarya</taxon>
        <taxon>Ascomycota</taxon>
        <taxon>Pezizomycotina</taxon>
        <taxon>Sordariomycetes</taxon>
        <taxon>Xylariomycetidae</taxon>
        <taxon>Amphisphaeriales</taxon>
        <taxon>Sporocadaceae</taxon>
        <taxon>Pestalotiopsis</taxon>
    </lineage>
</organism>
<dbReference type="Gene3D" id="3.20.20.80">
    <property type="entry name" value="Glycosidases"/>
    <property type="match status" value="1"/>
</dbReference>
<dbReference type="InterPro" id="IPR013780">
    <property type="entry name" value="Glyco_hydro_b"/>
</dbReference>
<dbReference type="Proteomes" id="UP000030651">
    <property type="component" value="Unassembled WGS sequence"/>
</dbReference>
<evidence type="ECO:0000256" key="1">
    <source>
        <dbReference type="ARBA" id="ARBA00005382"/>
    </source>
</evidence>
<comment type="similarity">
    <text evidence="1">Belongs to the glycosyl hydrolase 30 family.</text>
</comment>
<dbReference type="InterPro" id="IPR001139">
    <property type="entry name" value="Glyco_hydro_30"/>
</dbReference>
<dbReference type="InterPro" id="IPR039514">
    <property type="entry name" value="6GAL-like"/>
</dbReference>
<dbReference type="Pfam" id="PF00734">
    <property type="entry name" value="CBM_1"/>
    <property type="match status" value="1"/>
</dbReference>
<proteinExistence type="inferred from homology"/>
<dbReference type="InterPro" id="IPR033452">
    <property type="entry name" value="GH30_C"/>
</dbReference>
<dbReference type="GO" id="GO:0016020">
    <property type="term" value="C:membrane"/>
    <property type="evidence" value="ECO:0007669"/>
    <property type="project" value="GOC"/>
</dbReference>
<name>W3X0Q3_PESFW</name>
<dbReference type="PANTHER" id="PTHR11069:SF23">
    <property type="entry name" value="LYSOSOMAL ACID GLUCOSYLCERAMIDASE"/>
    <property type="match status" value="1"/>
</dbReference>
<dbReference type="OrthoDB" id="2012278at2759"/>
<dbReference type="KEGG" id="pfy:PFICI_08564"/>
<feature type="signal peptide" evidence="4">
    <location>
        <begin position="1"/>
        <end position="21"/>
    </location>
</feature>
<evidence type="ECO:0000313" key="6">
    <source>
        <dbReference type="EMBL" id="ETS78711.1"/>
    </source>
</evidence>
<evidence type="ECO:0000256" key="4">
    <source>
        <dbReference type="SAM" id="SignalP"/>
    </source>
</evidence>
<keyword evidence="3" id="KW-0378">Hydrolase</keyword>
<sequence length="530" mass="54667">MAVSLLKTIALSSFAASFVGAQTAITIDASTTYQTIDGFGFSQAFGRATEFKNAASATQKTALDYLFSTSTGAGFSIIRNRIGSGGSGDSIEPVSPGSPSSTPSYVWDGNDAGQFWFTQQAISYGVKTIYADAWSAPGFMKTSGSDTTVGYLCGTTGNTCSTGDWKQAYANFLVQYVKYYAAQGITVTHVGPLNEPDWTVSYSQMQISTDAHEAIEFLPILYNTIKSAGLSTKVVCCDFLGWNNAATYATKLVDGGATQYMAILSSHAYSGDATSPITATSLPKWNTEAGPSSAFTTTWYSSGADNEGFTWATKLANAMVNAQLSAYLFWEGFEIQETQSASHLVDATDGTNPVPSGIFWAFAMWSRHIRPGAVRIGSSGTMTSTTIGAFKNTDGSIVVVFTNAGSSAQSAALSFSSFTPTAASAWQTSQGSTFASTTASLSGGKVTVSVPAHGVVTVKLTGGASSGTTTSSAGTTVVTSTVAATTTSGSGSGCSVAKYGQCGGSGYSGCTACASGSTCTVSNTYYSQCL</sequence>
<dbReference type="AlphaFoldDB" id="W3X0Q3"/>
<feature type="chain" id="PRO_5004834173" description="CBM1 domain-containing protein" evidence="4">
    <location>
        <begin position="22"/>
        <end position="530"/>
    </location>
</feature>
<dbReference type="Pfam" id="PF14587">
    <property type="entry name" value="Glyco_hydr_30_2"/>
    <property type="match status" value="1"/>
</dbReference>
<feature type="domain" description="CBM1" evidence="5">
    <location>
        <begin position="494"/>
        <end position="530"/>
    </location>
</feature>
<evidence type="ECO:0000313" key="7">
    <source>
        <dbReference type="Proteomes" id="UP000030651"/>
    </source>
</evidence>